<evidence type="ECO:0000313" key="4">
    <source>
        <dbReference type="WBParaSite" id="ECPE_0001425401-mRNA-1"/>
    </source>
</evidence>
<reference evidence="2 3" key="2">
    <citation type="submission" date="2018-11" db="EMBL/GenBank/DDBJ databases">
        <authorList>
            <consortium name="Pathogen Informatics"/>
        </authorList>
    </citation>
    <scope>NUCLEOTIDE SEQUENCE [LARGE SCALE GENOMIC DNA]</scope>
    <source>
        <strain evidence="2 3">Egypt</strain>
    </source>
</reference>
<reference evidence="4" key="1">
    <citation type="submission" date="2016-06" db="UniProtKB">
        <authorList>
            <consortium name="WormBaseParasite"/>
        </authorList>
    </citation>
    <scope>IDENTIFICATION</scope>
</reference>
<proteinExistence type="predicted"/>
<name>A0A183B4S9_9TREM</name>
<sequence length="127" mass="14282">MNKRCKYVTGVARDIPLHVRKSDEKPGDLKIDKKLQMRATVNLTRLDIENVPQIYLKKDKNLRFAPLVASSPEASFADITRNGPTIAGVFNRKLLSPIKPSHAPAKEVEGTIKVPHHSANSWDEWDT</sequence>
<evidence type="ECO:0000313" key="2">
    <source>
        <dbReference type="EMBL" id="VDP91486.1"/>
    </source>
</evidence>
<organism evidence="4">
    <name type="scientific">Echinostoma caproni</name>
    <dbReference type="NCBI Taxonomy" id="27848"/>
    <lineage>
        <taxon>Eukaryota</taxon>
        <taxon>Metazoa</taxon>
        <taxon>Spiralia</taxon>
        <taxon>Lophotrochozoa</taxon>
        <taxon>Platyhelminthes</taxon>
        <taxon>Trematoda</taxon>
        <taxon>Digenea</taxon>
        <taxon>Plagiorchiida</taxon>
        <taxon>Echinostomata</taxon>
        <taxon>Echinostomatoidea</taxon>
        <taxon>Echinostomatidae</taxon>
        <taxon>Echinostoma</taxon>
    </lineage>
</organism>
<gene>
    <name evidence="2" type="ORF">ECPE_LOCUS14214</name>
</gene>
<feature type="region of interest" description="Disordered" evidence="1">
    <location>
        <begin position="102"/>
        <end position="127"/>
    </location>
</feature>
<keyword evidence="3" id="KW-1185">Reference proteome</keyword>
<dbReference type="AlphaFoldDB" id="A0A183B4S9"/>
<dbReference type="Proteomes" id="UP000272942">
    <property type="component" value="Unassembled WGS sequence"/>
</dbReference>
<evidence type="ECO:0000313" key="3">
    <source>
        <dbReference type="Proteomes" id="UP000272942"/>
    </source>
</evidence>
<accession>A0A183B4S9</accession>
<dbReference type="EMBL" id="UZAN01056984">
    <property type="protein sequence ID" value="VDP91486.1"/>
    <property type="molecule type" value="Genomic_DNA"/>
</dbReference>
<protein>
    <submittedName>
        <fullName evidence="2 4">Uncharacterized protein</fullName>
    </submittedName>
</protein>
<evidence type="ECO:0000256" key="1">
    <source>
        <dbReference type="SAM" id="MobiDB-lite"/>
    </source>
</evidence>
<dbReference type="WBParaSite" id="ECPE_0001425401-mRNA-1">
    <property type="protein sequence ID" value="ECPE_0001425401-mRNA-1"/>
    <property type="gene ID" value="ECPE_0001425401"/>
</dbReference>